<dbReference type="SUPFAM" id="SSF53474">
    <property type="entry name" value="alpha/beta-Hydrolases"/>
    <property type="match status" value="1"/>
</dbReference>
<proteinExistence type="predicted"/>
<feature type="domain" description="Alpha/beta hydrolase fold-3" evidence="2">
    <location>
        <begin position="70"/>
        <end position="273"/>
    </location>
</feature>
<organism evidence="3 4">
    <name type="scientific">Halopolyspora algeriensis</name>
    <dbReference type="NCBI Taxonomy" id="1500506"/>
    <lineage>
        <taxon>Bacteria</taxon>
        <taxon>Bacillati</taxon>
        <taxon>Actinomycetota</taxon>
        <taxon>Actinomycetes</taxon>
        <taxon>Actinomycetes incertae sedis</taxon>
        <taxon>Halopolyspora</taxon>
    </lineage>
</organism>
<evidence type="ECO:0000313" key="4">
    <source>
        <dbReference type="Proteomes" id="UP000253495"/>
    </source>
</evidence>
<dbReference type="EMBL" id="QPJC01000009">
    <property type="protein sequence ID" value="RCW40932.1"/>
    <property type="molecule type" value="Genomic_DNA"/>
</dbReference>
<gene>
    <name evidence="3" type="ORF">DFQ14_1099</name>
</gene>
<sequence length="302" mass="32679">MPENTFHPDLRLARFLPSAAVGPRSLPVIRKLTKFVRGDARSNAQVVPVDANVSVRVFRPASARRPAPGLLWIHGGGYVLGTAAMEDRRCRHFANRLGAVVASVEYRLAPEHPFPAPLEDCYAGLRWLAEQPGIDPARIAIGGESASGGLAAALALLAKERDEVHPVLQLLSYPMLDDRTTARTDIDPRRLRVWNQNSNRFGWRAYLGPAANGDVPPLAAPARYTDLSGLPPAWLGVGTNDLFHDEDLTYAERLQHAGVPCTLHVVPGAYHGFDAVEAKAGVSREFLRAKVTALDEALNGGG</sequence>
<evidence type="ECO:0000256" key="1">
    <source>
        <dbReference type="ARBA" id="ARBA00022801"/>
    </source>
</evidence>
<dbReference type="PANTHER" id="PTHR48081">
    <property type="entry name" value="AB HYDROLASE SUPERFAMILY PROTEIN C4A8.06C"/>
    <property type="match status" value="1"/>
</dbReference>
<dbReference type="RefSeq" id="WP_114453756.1">
    <property type="nucleotide sequence ID" value="NZ_QPJC01000009.1"/>
</dbReference>
<dbReference type="Proteomes" id="UP000253495">
    <property type="component" value="Unassembled WGS sequence"/>
</dbReference>
<accession>A0A368VJI7</accession>
<dbReference type="Gene3D" id="3.40.50.1820">
    <property type="entry name" value="alpha/beta hydrolase"/>
    <property type="match status" value="1"/>
</dbReference>
<reference evidence="3 4" key="1">
    <citation type="submission" date="2018-07" db="EMBL/GenBank/DDBJ databases">
        <title>Genomic Encyclopedia of Type Strains, Phase III (KMG-III): the genomes of soil and plant-associated and newly described type strains.</title>
        <authorList>
            <person name="Whitman W."/>
        </authorList>
    </citation>
    <scope>NUCLEOTIDE SEQUENCE [LARGE SCALE GENOMIC DNA]</scope>
    <source>
        <strain evidence="3 4">CECT 8575</strain>
    </source>
</reference>
<keyword evidence="4" id="KW-1185">Reference proteome</keyword>
<dbReference type="OrthoDB" id="3181909at2"/>
<dbReference type="InterPro" id="IPR013094">
    <property type="entry name" value="AB_hydrolase_3"/>
</dbReference>
<evidence type="ECO:0000313" key="3">
    <source>
        <dbReference type="EMBL" id="RCW40932.1"/>
    </source>
</evidence>
<dbReference type="PANTHER" id="PTHR48081:SF8">
    <property type="entry name" value="ALPHA_BETA HYDROLASE FOLD-3 DOMAIN-CONTAINING PROTEIN-RELATED"/>
    <property type="match status" value="1"/>
</dbReference>
<dbReference type="InterPro" id="IPR050300">
    <property type="entry name" value="GDXG_lipolytic_enzyme"/>
</dbReference>
<evidence type="ECO:0000259" key="2">
    <source>
        <dbReference type="Pfam" id="PF07859"/>
    </source>
</evidence>
<dbReference type="Pfam" id="PF07859">
    <property type="entry name" value="Abhydrolase_3"/>
    <property type="match status" value="1"/>
</dbReference>
<dbReference type="AlphaFoldDB" id="A0A368VJI7"/>
<dbReference type="GO" id="GO:0016787">
    <property type="term" value="F:hydrolase activity"/>
    <property type="evidence" value="ECO:0007669"/>
    <property type="project" value="UniProtKB-KW"/>
</dbReference>
<comment type="caution">
    <text evidence="3">The sequence shown here is derived from an EMBL/GenBank/DDBJ whole genome shotgun (WGS) entry which is preliminary data.</text>
</comment>
<protein>
    <submittedName>
        <fullName evidence="3">Acetyl esterase/lipase</fullName>
    </submittedName>
</protein>
<dbReference type="InterPro" id="IPR029058">
    <property type="entry name" value="AB_hydrolase_fold"/>
</dbReference>
<keyword evidence="1" id="KW-0378">Hydrolase</keyword>
<name>A0A368VJI7_9ACTN</name>